<keyword evidence="7 9" id="KW-0472">Membrane</keyword>
<accession>A8IM41</accession>
<dbReference type="Proteomes" id="UP000000270">
    <property type="component" value="Chromosome"/>
</dbReference>
<dbReference type="CDD" id="cd06582">
    <property type="entry name" value="TM_PBP1_LivH_like"/>
    <property type="match status" value="1"/>
</dbReference>
<dbReference type="GO" id="GO:0022857">
    <property type="term" value="F:transmembrane transporter activity"/>
    <property type="evidence" value="ECO:0007669"/>
    <property type="project" value="InterPro"/>
</dbReference>
<reference evidence="10 11" key="5">
    <citation type="journal article" date="2010" name="Appl. Environ. Microbiol.">
        <title>phrR-like gene praR of Azorhizobium caulinodans ORS571 is essential for symbiosis with Sesbania rostrata and is involved in expression of reb genes.</title>
        <authorList>
            <person name="Akiba N."/>
            <person name="Aono T."/>
            <person name="Toyazaki H."/>
            <person name="Sato S."/>
            <person name="Oyaizu H."/>
        </authorList>
    </citation>
    <scope>NUCLEOTIDE SEQUENCE [LARGE SCALE GENOMIC DNA]</scope>
    <source>
        <strain evidence="11">ATCC 43989 / DSM 5975 / JCM 20966 / LMG 6465 / NBRC 14845 / NCIMB 13405 / ORS 571</strain>
    </source>
</reference>
<keyword evidence="2" id="KW-0813">Transport</keyword>
<evidence type="ECO:0000313" key="11">
    <source>
        <dbReference type="Proteomes" id="UP000000270"/>
    </source>
</evidence>
<reference evidence="10 11" key="1">
    <citation type="journal article" date="2007" name="Appl. Environ. Microbiol.">
        <title>Rhizobial factors required for stem nodule maturation and maintenance in Sesbania rostrata-Azorhizobium caulinodans ORS571 symbiosis.</title>
        <authorList>
            <person name="Suzuki S."/>
            <person name="Aono T."/>
            <person name="Lee KB."/>
            <person name="Suzuki T."/>
            <person name="Liu CT."/>
            <person name="Miwa H."/>
            <person name="Wakao S."/>
            <person name="Iki T."/>
            <person name="Oyaizu H."/>
        </authorList>
    </citation>
    <scope>NUCLEOTIDE SEQUENCE [LARGE SCALE GENOMIC DNA]</scope>
    <source>
        <strain evidence="11">ATCC 43989 / DSM 5975 / JCM 20966 / LMG 6465 / NBRC 14845 / NCIMB 13405 / ORS 571</strain>
    </source>
</reference>
<keyword evidence="11" id="KW-1185">Reference proteome</keyword>
<keyword evidence="3" id="KW-1003">Cell membrane</keyword>
<gene>
    <name evidence="10" type="ordered locus">AZC_0481</name>
</gene>
<evidence type="ECO:0000256" key="3">
    <source>
        <dbReference type="ARBA" id="ARBA00022475"/>
    </source>
</evidence>
<dbReference type="AlphaFoldDB" id="A8IM41"/>
<keyword evidence="6 9" id="KW-1133">Transmembrane helix</keyword>
<reference evidence="10 11" key="6">
    <citation type="journal article" date="2011" name="Appl. Environ. Microbiol.">
        <title>Involvement of the azorhizobial chromosome partition gene (parA) in the onset of bacteroid differentiation during Sesbania rostrata stem nodule development.</title>
        <authorList>
            <person name="Liu CT."/>
            <person name="Lee KB."/>
            <person name="Wang YS."/>
            <person name="Peng MH."/>
            <person name="Lee KT."/>
            <person name="Suzuki S."/>
            <person name="Suzuki T."/>
            <person name="Oyaizu H."/>
        </authorList>
    </citation>
    <scope>NUCLEOTIDE SEQUENCE [LARGE SCALE GENOMIC DNA]</scope>
    <source>
        <strain evidence="11">ATCC 43989 / DSM 5975 / JCM 20966 / LMG 6465 / NBRC 14845 / NCIMB 13405 / ORS 571</strain>
    </source>
</reference>
<name>A8IM41_AZOC5</name>
<organism evidence="10 11">
    <name type="scientific">Azorhizobium caulinodans (strain ATCC 43989 / DSM 5975 / JCM 20966 / LMG 6465 / NBRC 14845 / NCIMB 13405 / ORS 571)</name>
    <dbReference type="NCBI Taxonomy" id="438753"/>
    <lineage>
        <taxon>Bacteria</taxon>
        <taxon>Pseudomonadati</taxon>
        <taxon>Pseudomonadota</taxon>
        <taxon>Alphaproteobacteria</taxon>
        <taxon>Hyphomicrobiales</taxon>
        <taxon>Xanthobacteraceae</taxon>
        <taxon>Azorhizobium</taxon>
    </lineage>
</organism>
<feature type="transmembrane region" description="Helical" evidence="9">
    <location>
        <begin position="65"/>
        <end position="90"/>
    </location>
</feature>
<dbReference type="STRING" id="438753.AZC_0481"/>
<evidence type="ECO:0000256" key="4">
    <source>
        <dbReference type="ARBA" id="ARBA00022692"/>
    </source>
</evidence>
<evidence type="ECO:0000256" key="1">
    <source>
        <dbReference type="ARBA" id="ARBA00004651"/>
    </source>
</evidence>
<dbReference type="GO" id="GO:0006865">
    <property type="term" value="P:amino acid transport"/>
    <property type="evidence" value="ECO:0007669"/>
    <property type="project" value="UniProtKB-KW"/>
</dbReference>
<dbReference type="EMBL" id="AP009384">
    <property type="protein sequence ID" value="BAF86479.1"/>
    <property type="molecule type" value="Genomic_DNA"/>
</dbReference>
<evidence type="ECO:0000256" key="5">
    <source>
        <dbReference type="ARBA" id="ARBA00022970"/>
    </source>
</evidence>
<keyword evidence="4 9" id="KW-0812">Transmembrane</keyword>
<sequence>MTAARRGAAPSMLTQQIINGLMLGAIYMLVAVAFTLAIGVLNFLNFSLPGLFMLGGMAAFGFLKLGWPFLVAAGGALLIAAFVSLLVERLAYRRMQGGDPEVPLVSSLGFLVLLENLVLIRYGSDQQAFPALFPDMNLRIGGLVVGIAQMVSLAISLALVAWLSWFLRTTNTGRRIRTVAESRETALLMGINIQSLVPQLFVASALLAALGGLLFAVNYQQVSPFMGEGIGFKGVAAMIIGGMGSIWGAVIGGLLIGLAEVLSISLIGADVVNITVYGLLLAILILRPQGLFGRPPAREKL</sequence>
<evidence type="ECO:0000313" key="10">
    <source>
        <dbReference type="EMBL" id="BAF86479.1"/>
    </source>
</evidence>
<comment type="similarity">
    <text evidence="8">Belongs to the binding-protein-dependent transport system permease family. LivHM subfamily.</text>
</comment>
<dbReference type="PANTHER" id="PTHR11795">
    <property type="entry name" value="BRANCHED-CHAIN AMINO ACID TRANSPORT SYSTEM PERMEASE PROTEIN LIVH"/>
    <property type="match status" value="1"/>
</dbReference>
<comment type="subcellular location">
    <subcellularLocation>
        <location evidence="1">Cell membrane</location>
        <topology evidence="1">Multi-pass membrane protein</topology>
    </subcellularLocation>
</comment>
<dbReference type="InterPro" id="IPR001851">
    <property type="entry name" value="ABC_transp_permease"/>
</dbReference>
<reference evidence="11" key="2">
    <citation type="submission" date="2007-04" db="EMBL/GenBank/DDBJ databases">
        <title>Complete genome sequence of the nitrogen-fixing bacterium Azorhizobium caulinodans ORS571.</title>
        <authorList>
            <person name="Lee K.B."/>
            <person name="Backer P.D."/>
            <person name="Aono T."/>
            <person name="Liu C.T."/>
            <person name="Suzuki S."/>
            <person name="Suzuki T."/>
            <person name="Kaneko T."/>
            <person name="Yamada M."/>
            <person name="Tabata S."/>
            <person name="Kupfer D.M."/>
            <person name="Najar F.Z."/>
            <person name="Wiley G.B."/>
            <person name="Roe B."/>
            <person name="Binnewies T."/>
            <person name="Ussery D."/>
            <person name="Vereecke D."/>
            <person name="Gevers D."/>
            <person name="Holsters M."/>
            <person name="Oyaizu H."/>
        </authorList>
    </citation>
    <scope>NUCLEOTIDE SEQUENCE [LARGE SCALE GENOMIC DNA]</scope>
    <source>
        <strain evidence="11">ATCC 43989 / DSM 5975 / JCM 20966 / LMG 6465 / NBRC 14845 / NCIMB 13405 / ORS 571</strain>
    </source>
</reference>
<protein>
    <submittedName>
        <fullName evidence="10">Branched-chain amino acid ABC transporter permease protein</fullName>
    </submittedName>
</protein>
<dbReference type="KEGG" id="azc:AZC_0481"/>
<dbReference type="Pfam" id="PF02653">
    <property type="entry name" value="BPD_transp_2"/>
    <property type="match status" value="1"/>
</dbReference>
<feature type="transmembrane region" description="Helical" evidence="9">
    <location>
        <begin position="266"/>
        <end position="286"/>
    </location>
</feature>
<feature type="transmembrane region" description="Helical" evidence="9">
    <location>
        <begin position="186"/>
        <end position="215"/>
    </location>
</feature>
<evidence type="ECO:0000256" key="8">
    <source>
        <dbReference type="ARBA" id="ARBA00037998"/>
    </source>
</evidence>
<dbReference type="PANTHER" id="PTHR11795:SF445">
    <property type="entry name" value="AMINO ACID ABC TRANSPORTER PERMEASE PROTEIN"/>
    <property type="match status" value="1"/>
</dbReference>
<evidence type="ECO:0000256" key="2">
    <source>
        <dbReference type="ARBA" id="ARBA00022448"/>
    </source>
</evidence>
<feature type="transmembrane region" description="Helical" evidence="9">
    <location>
        <begin position="140"/>
        <end position="165"/>
    </location>
</feature>
<feature type="transmembrane region" description="Helical" evidence="9">
    <location>
        <begin position="102"/>
        <end position="120"/>
    </location>
</feature>
<evidence type="ECO:0000256" key="7">
    <source>
        <dbReference type="ARBA" id="ARBA00023136"/>
    </source>
</evidence>
<dbReference type="InterPro" id="IPR052157">
    <property type="entry name" value="BCAA_transport_permease"/>
</dbReference>
<keyword evidence="5" id="KW-0029">Amino-acid transport</keyword>
<reference evidence="10 11" key="4">
    <citation type="journal article" date="2009" name="Appl. Environ. Microbiol.">
        <title>Comparative genome-wide transcriptional profiling of Azorhizobium caulinodans ORS571 grown under free-living and symbiotic conditions.</title>
        <authorList>
            <person name="Tsukada S."/>
            <person name="Aono T."/>
            <person name="Akiba N."/>
            <person name="Lee KB."/>
            <person name="Liu CT."/>
            <person name="Toyazaki H."/>
            <person name="Oyaizu H."/>
        </authorList>
    </citation>
    <scope>NUCLEOTIDE SEQUENCE [LARGE SCALE GENOMIC DNA]</scope>
    <source>
        <strain evidence="11">ATCC 43989 / DSM 5975 / JCM 20966 / LMG 6465 / NBRC 14845 / NCIMB 13405 / ORS 571</strain>
    </source>
</reference>
<reference evidence="10 11" key="3">
    <citation type="journal article" date="2008" name="BMC Genomics">
        <title>The genome of the versatile nitrogen fixer Azorhizobium caulinodans ORS571.</title>
        <authorList>
            <person name="Lee KB."/>
            <person name="Backer P.D."/>
            <person name="Aono T."/>
            <person name="Liu CT."/>
            <person name="Suzuki S."/>
            <person name="Suzuki T."/>
            <person name="Kaneko T."/>
            <person name="Yamada M."/>
            <person name="Tabata S."/>
            <person name="Kupfer D.M."/>
            <person name="Najar F.Z."/>
            <person name="Wiley G.B."/>
            <person name="Roe B."/>
            <person name="Binnewies T.T."/>
            <person name="Ussery D.W."/>
            <person name="D'Haeze W."/>
            <person name="Herder J.D."/>
            <person name="Gevers D."/>
            <person name="Vereecke D."/>
            <person name="Holsters M."/>
            <person name="Oyaizu H."/>
        </authorList>
    </citation>
    <scope>NUCLEOTIDE SEQUENCE [LARGE SCALE GENOMIC DNA]</scope>
    <source>
        <strain evidence="11">ATCC 43989 / DSM 5975 / JCM 20966 / LMG 6465 / NBRC 14845 / NCIMB 13405 / ORS 571</strain>
    </source>
</reference>
<evidence type="ECO:0000256" key="9">
    <source>
        <dbReference type="SAM" id="Phobius"/>
    </source>
</evidence>
<evidence type="ECO:0000256" key="6">
    <source>
        <dbReference type="ARBA" id="ARBA00022989"/>
    </source>
</evidence>
<feature type="transmembrane region" description="Helical" evidence="9">
    <location>
        <begin position="235"/>
        <end position="259"/>
    </location>
</feature>
<proteinExistence type="inferred from homology"/>
<dbReference type="GO" id="GO:0005886">
    <property type="term" value="C:plasma membrane"/>
    <property type="evidence" value="ECO:0007669"/>
    <property type="project" value="UniProtKB-SubCell"/>
</dbReference>
<dbReference type="eggNOG" id="COG0559">
    <property type="taxonomic scope" value="Bacteria"/>
</dbReference>
<dbReference type="HOGENOM" id="CLU_039929_3_0_5"/>
<feature type="transmembrane region" description="Helical" evidence="9">
    <location>
        <begin position="21"/>
        <end position="45"/>
    </location>
</feature>